<feature type="domain" description="Protein kinase" evidence="4">
    <location>
        <begin position="165"/>
        <end position="449"/>
    </location>
</feature>
<dbReference type="RefSeq" id="WP_254011351.1">
    <property type="nucleotide sequence ID" value="NZ_JAMZMM010000061.1"/>
</dbReference>
<reference evidence="5" key="1">
    <citation type="submission" date="2022-06" db="EMBL/GenBank/DDBJ databases">
        <title>New cyanobacteria of genus Symplocastrum in benthos of Lake Baikal.</title>
        <authorList>
            <person name="Sorokovikova E."/>
            <person name="Tikhonova I."/>
            <person name="Krasnopeev A."/>
            <person name="Evseev P."/>
            <person name="Gladkikh A."/>
            <person name="Belykh O."/>
        </authorList>
    </citation>
    <scope>NUCLEOTIDE SEQUENCE</scope>
    <source>
        <strain evidence="5">BBK-W-15</strain>
    </source>
</reference>
<dbReference type="InterPro" id="IPR000719">
    <property type="entry name" value="Prot_kinase_dom"/>
</dbReference>
<sequence length="449" mass="50161">MPAKVTLTIIAGKLKGQEYQFSDRTTCIIGRATDCHLQLPDDRDHRNISRYHCFLDINPPDIRIRDFGSLNGTYVNNQKIGQRQPHQTPEEGAKLDLPEYDLQNNDTIIVGDAVFEVGIERDSFESFERLHANLKPENPNFIGILKKLIQRALSGESSLISIRGYQIIRKLGAGGCGEVYLALNQDTNDWVAIKVMLPQVAASESGVKRFLREMANTKALNHPNVVRLRDYGYCDDSFFFTLDYCEGGNVVDLMAKRGGTLSVEEAIAIILQVLDGLDYAHYAEIPYVRQADGTIAQGRGLVHRDIKPHNIFLTRINSDTIAKVGDYGLAKAFDQAGLSGQTFSGRDFAGTLEFLPRQQVIDYKYVTPEVDVWATAASLYCMLTGCCPRNFDDKEPFLVVLQTDAIPIRQRNSAIPVGLAEVIDFALVDKPDIYFKSAREFKEALVSVQ</sequence>
<gene>
    <name evidence="5" type="ORF">NJ959_08715</name>
</gene>
<dbReference type="GO" id="GO:0035556">
    <property type="term" value="P:intracellular signal transduction"/>
    <property type="evidence" value="ECO:0007669"/>
    <property type="project" value="TreeGrafter"/>
</dbReference>
<dbReference type="InterPro" id="IPR008984">
    <property type="entry name" value="SMAD_FHA_dom_sf"/>
</dbReference>
<keyword evidence="5" id="KW-0808">Transferase</keyword>
<accession>A0AAE3GRE6</accession>
<name>A0AAE3GRE6_9CYAN</name>
<dbReference type="PROSITE" id="PS00108">
    <property type="entry name" value="PROTEIN_KINASE_ST"/>
    <property type="match status" value="1"/>
</dbReference>
<keyword evidence="6" id="KW-1185">Reference proteome</keyword>
<dbReference type="PROSITE" id="PS50011">
    <property type="entry name" value="PROTEIN_KINASE_DOM"/>
    <property type="match status" value="1"/>
</dbReference>
<dbReference type="Proteomes" id="UP001204953">
    <property type="component" value="Unassembled WGS sequence"/>
</dbReference>
<dbReference type="SMART" id="SM00220">
    <property type="entry name" value="S_TKc"/>
    <property type="match status" value="1"/>
</dbReference>
<feature type="domain" description="FHA" evidence="3">
    <location>
        <begin position="27"/>
        <end position="80"/>
    </location>
</feature>
<evidence type="ECO:0000259" key="3">
    <source>
        <dbReference type="PROSITE" id="PS50006"/>
    </source>
</evidence>
<evidence type="ECO:0000256" key="2">
    <source>
        <dbReference type="ARBA" id="ARBA00022840"/>
    </source>
</evidence>
<dbReference type="AlphaFoldDB" id="A0AAE3GRE6"/>
<dbReference type="PANTHER" id="PTHR24346:SF30">
    <property type="entry name" value="MATERNAL EMBRYONIC LEUCINE ZIPPER KINASE"/>
    <property type="match status" value="1"/>
</dbReference>
<dbReference type="InterPro" id="IPR008271">
    <property type="entry name" value="Ser/Thr_kinase_AS"/>
</dbReference>
<evidence type="ECO:0000256" key="1">
    <source>
        <dbReference type="ARBA" id="ARBA00022741"/>
    </source>
</evidence>
<dbReference type="GO" id="GO:0005737">
    <property type="term" value="C:cytoplasm"/>
    <property type="evidence" value="ECO:0007669"/>
    <property type="project" value="TreeGrafter"/>
</dbReference>
<protein>
    <submittedName>
        <fullName evidence="5">Serine/threonine-protein kinase</fullName>
    </submittedName>
</protein>
<dbReference type="Gene3D" id="2.60.200.20">
    <property type="match status" value="1"/>
</dbReference>
<comment type="caution">
    <text evidence="5">The sequence shown here is derived from an EMBL/GenBank/DDBJ whole genome shotgun (WGS) entry which is preliminary data.</text>
</comment>
<dbReference type="SUPFAM" id="SSF56112">
    <property type="entry name" value="Protein kinase-like (PK-like)"/>
    <property type="match status" value="1"/>
</dbReference>
<dbReference type="CDD" id="cd14014">
    <property type="entry name" value="STKc_PknB_like"/>
    <property type="match status" value="1"/>
</dbReference>
<dbReference type="Gene3D" id="1.10.510.10">
    <property type="entry name" value="Transferase(Phosphotransferase) domain 1"/>
    <property type="match status" value="1"/>
</dbReference>
<keyword evidence="5" id="KW-0418">Kinase</keyword>
<dbReference type="GO" id="GO:0005524">
    <property type="term" value="F:ATP binding"/>
    <property type="evidence" value="ECO:0007669"/>
    <property type="project" value="UniProtKB-KW"/>
</dbReference>
<dbReference type="InterPro" id="IPR000253">
    <property type="entry name" value="FHA_dom"/>
</dbReference>
<dbReference type="PANTHER" id="PTHR24346">
    <property type="entry name" value="MAP/MICROTUBULE AFFINITY-REGULATING KINASE"/>
    <property type="match status" value="1"/>
</dbReference>
<dbReference type="SMART" id="SM00240">
    <property type="entry name" value="FHA"/>
    <property type="match status" value="1"/>
</dbReference>
<organism evidence="5 6">
    <name type="scientific">Limnofasciculus baicalensis BBK-W-15</name>
    <dbReference type="NCBI Taxonomy" id="2699891"/>
    <lineage>
        <taxon>Bacteria</taxon>
        <taxon>Bacillati</taxon>
        <taxon>Cyanobacteriota</taxon>
        <taxon>Cyanophyceae</taxon>
        <taxon>Coleofasciculales</taxon>
        <taxon>Coleofasciculaceae</taxon>
        <taxon>Limnofasciculus</taxon>
        <taxon>Limnofasciculus baicalensis</taxon>
    </lineage>
</organism>
<evidence type="ECO:0000313" key="5">
    <source>
        <dbReference type="EMBL" id="MCP2728556.1"/>
    </source>
</evidence>
<keyword evidence="2" id="KW-0067">ATP-binding</keyword>
<keyword evidence="1" id="KW-0547">Nucleotide-binding</keyword>
<proteinExistence type="predicted"/>
<dbReference type="PROSITE" id="PS50006">
    <property type="entry name" value="FHA_DOMAIN"/>
    <property type="match status" value="1"/>
</dbReference>
<dbReference type="Pfam" id="PF00069">
    <property type="entry name" value="Pkinase"/>
    <property type="match status" value="1"/>
</dbReference>
<evidence type="ECO:0000313" key="6">
    <source>
        <dbReference type="Proteomes" id="UP001204953"/>
    </source>
</evidence>
<dbReference type="InterPro" id="IPR011009">
    <property type="entry name" value="Kinase-like_dom_sf"/>
</dbReference>
<dbReference type="SUPFAM" id="SSF49879">
    <property type="entry name" value="SMAD/FHA domain"/>
    <property type="match status" value="1"/>
</dbReference>
<dbReference type="EMBL" id="JAMZMM010000061">
    <property type="protein sequence ID" value="MCP2728556.1"/>
    <property type="molecule type" value="Genomic_DNA"/>
</dbReference>
<dbReference type="GO" id="GO:0004674">
    <property type="term" value="F:protein serine/threonine kinase activity"/>
    <property type="evidence" value="ECO:0007669"/>
    <property type="project" value="TreeGrafter"/>
</dbReference>
<dbReference type="Pfam" id="PF00498">
    <property type="entry name" value="FHA"/>
    <property type="match status" value="1"/>
</dbReference>
<evidence type="ECO:0000259" key="4">
    <source>
        <dbReference type="PROSITE" id="PS50011"/>
    </source>
</evidence>